<dbReference type="PANTHER" id="PTHR12526">
    <property type="entry name" value="GLYCOSYLTRANSFERASE"/>
    <property type="match status" value="1"/>
</dbReference>
<dbReference type="InterPro" id="IPR001296">
    <property type="entry name" value="Glyco_trans_1"/>
</dbReference>
<feature type="domain" description="Glycosyltransferase subfamily 4-like N-terminal" evidence="2">
    <location>
        <begin position="16"/>
        <end position="169"/>
    </location>
</feature>
<dbReference type="PANTHER" id="PTHR12526:SF630">
    <property type="entry name" value="GLYCOSYLTRANSFERASE"/>
    <property type="match status" value="1"/>
</dbReference>
<evidence type="ECO:0000259" key="2">
    <source>
        <dbReference type="Pfam" id="PF13439"/>
    </source>
</evidence>
<dbReference type="GO" id="GO:1901135">
    <property type="term" value="P:carbohydrate derivative metabolic process"/>
    <property type="evidence" value="ECO:0007669"/>
    <property type="project" value="UniProtKB-ARBA"/>
</dbReference>
<dbReference type="EMBL" id="CP043420">
    <property type="protein sequence ID" value="QEL12296.1"/>
    <property type="molecule type" value="Genomic_DNA"/>
</dbReference>
<keyword evidence="3" id="KW-0808">Transferase</keyword>
<keyword evidence="4" id="KW-1185">Reference proteome</keyword>
<gene>
    <name evidence="3" type="ORF">FY550_14915</name>
</gene>
<dbReference type="Gene3D" id="3.40.50.2000">
    <property type="entry name" value="Glycogen Phosphorylase B"/>
    <property type="match status" value="2"/>
</dbReference>
<dbReference type="InterPro" id="IPR028098">
    <property type="entry name" value="Glyco_trans_4-like_N"/>
</dbReference>
<dbReference type="GO" id="GO:0016757">
    <property type="term" value="F:glycosyltransferase activity"/>
    <property type="evidence" value="ECO:0007669"/>
    <property type="project" value="InterPro"/>
</dbReference>
<name>A0A5C1A2B7_9GAMM</name>
<dbReference type="SUPFAM" id="SSF53756">
    <property type="entry name" value="UDP-Glycosyltransferase/glycogen phosphorylase"/>
    <property type="match status" value="1"/>
</dbReference>
<evidence type="ECO:0000313" key="4">
    <source>
        <dbReference type="Proteomes" id="UP000322553"/>
    </source>
</evidence>
<sequence length="369" mass="41906">MKKLCFIINHISSGAGTERVAINIINGLAERGHDITLVTLWNSGESFFELNERVRTISLFEEKLPLYRNYLKLVLAIRRFLKDGNFDIVVNIETMLTLLVSPAVRGLGIAHVNWEHYNFTASSDSMLRPVARYVAAWTATAVVTLTEADTRMWQNRTRPRARMKTINNPLPFRKPDYHYHPDSRVVLAVGRLFHQKGFDLLLQTWHQVIGKHPDWTLQIVGSGEEEQALKAQARELTIEDSVEFHPHTKNIEAFYDQAGIFCLSSRFEGFGMVLIEAAAHGVPLASFDCLAGPAEIIDDEHNGLLAEAENTQALAEILERLMSDESLRSSYSRRAYDSIDRFKPEIILPKWEALFEELSMTTSSTCRTD</sequence>
<dbReference type="CDD" id="cd03820">
    <property type="entry name" value="GT4_AmsD-like"/>
    <property type="match status" value="1"/>
</dbReference>
<evidence type="ECO:0000259" key="1">
    <source>
        <dbReference type="Pfam" id="PF00534"/>
    </source>
</evidence>
<proteinExistence type="predicted"/>
<reference evidence="3 4" key="1">
    <citation type="submission" date="2019-08" db="EMBL/GenBank/DDBJ databases">
        <title>Complete genome sequence of Kushneria sp. YCWA18, a halophilic phosphate-solubilizing bacterium isolated from Daqiao saltern in China.</title>
        <authorList>
            <person name="Du G.-X."/>
            <person name="Qu L.-Y."/>
        </authorList>
    </citation>
    <scope>NUCLEOTIDE SEQUENCE [LARGE SCALE GENOMIC DNA]</scope>
    <source>
        <strain evidence="3 4">YCWA18</strain>
    </source>
</reference>
<protein>
    <submittedName>
        <fullName evidence="3">Glycosyltransferase family 4 protein</fullName>
    </submittedName>
</protein>
<feature type="domain" description="Glycosyl transferase family 1" evidence="1">
    <location>
        <begin position="182"/>
        <end position="336"/>
    </location>
</feature>
<dbReference type="Pfam" id="PF13439">
    <property type="entry name" value="Glyco_transf_4"/>
    <property type="match status" value="1"/>
</dbReference>
<evidence type="ECO:0000313" key="3">
    <source>
        <dbReference type="EMBL" id="QEL12296.1"/>
    </source>
</evidence>
<organism evidence="3 4">
    <name type="scientific">Kushneria phosphatilytica</name>
    <dbReference type="NCBI Taxonomy" id="657387"/>
    <lineage>
        <taxon>Bacteria</taxon>
        <taxon>Pseudomonadati</taxon>
        <taxon>Pseudomonadota</taxon>
        <taxon>Gammaproteobacteria</taxon>
        <taxon>Oceanospirillales</taxon>
        <taxon>Halomonadaceae</taxon>
        <taxon>Kushneria</taxon>
    </lineage>
</organism>
<dbReference type="Pfam" id="PF00534">
    <property type="entry name" value="Glycos_transf_1"/>
    <property type="match status" value="1"/>
</dbReference>
<accession>A0A5C1A2B7</accession>
<dbReference type="AlphaFoldDB" id="A0A5C1A2B7"/>
<dbReference type="KEGG" id="kuy:FY550_14915"/>
<dbReference type="Proteomes" id="UP000322553">
    <property type="component" value="Chromosome"/>
</dbReference>